<dbReference type="EMBL" id="MN740254">
    <property type="protein sequence ID" value="QHT96176.1"/>
    <property type="molecule type" value="Genomic_DNA"/>
</dbReference>
<dbReference type="SUPFAM" id="SSF56112">
    <property type="entry name" value="Protein kinase-like (PK-like)"/>
    <property type="match status" value="1"/>
</dbReference>
<organism evidence="2">
    <name type="scientific">viral metagenome</name>
    <dbReference type="NCBI Taxonomy" id="1070528"/>
    <lineage>
        <taxon>unclassified sequences</taxon>
        <taxon>metagenomes</taxon>
        <taxon>organismal metagenomes</taxon>
    </lineage>
</organism>
<sequence length="326" mass="38286">MIKINYNLQINNINMTNNITETIKDYFIDNSIILPTIRNSIITLNNASATEHFIFKKMLANGSYGKLYLYESTISKLDKYIIKISLGAESNDALIAEIKIHSILSAFQQLYLINKLFYKKPRFYPKVAPNIKYIFRDARTGMNIIMMEKYDGDIYRKLTMLNVRLENDRKFLIELLFQISCQLRLLQKHFEFMHNDLKANNIFYKLIDPTKELTFDNTRFVLADFGGACITFGKFVTKGDVKGSEIDFNQNKDLFMLIHLIITFIDPSYRISLVDLLSTMFTELNLDIAVNESDSWHQLYTKSIYPDEYNPKLFLERLCELYPEYK</sequence>
<dbReference type="InterPro" id="IPR008271">
    <property type="entry name" value="Ser/Thr_kinase_AS"/>
</dbReference>
<name>A0A6C0IUW0_9ZZZZ</name>
<dbReference type="InterPro" id="IPR000719">
    <property type="entry name" value="Prot_kinase_dom"/>
</dbReference>
<dbReference type="GO" id="GO:0005524">
    <property type="term" value="F:ATP binding"/>
    <property type="evidence" value="ECO:0007669"/>
    <property type="project" value="InterPro"/>
</dbReference>
<proteinExistence type="predicted"/>
<evidence type="ECO:0000259" key="1">
    <source>
        <dbReference type="PROSITE" id="PS50011"/>
    </source>
</evidence>
<dbReference type="PROSITE" id="PS00108">
    <property type="entry name" value="PROTEIN_KINASE_ST"/>
    <property type="match status" value="1"/>
</dbReference>
<accession>A0A6C0IUW0</accession>
<evidence type="ECO:0000313" key="2">
    <source>
        <dbReference type="EMBL" id="QHT96176.1"/>
    </source>
</evidence>
<dbReference type="InterPro" id="IPR011009">
    <property type="entry name" value="Kinase-like_dom_sf"/>
</dbReference>
<dbReference type="Gene3D" id="1.10.510.10">
    <property type="entry name" value="Transferase(Phosphotransferase) domain 1"/>
    <property type="match status" value="1"/>
</dbReference>
<dbReference type="PROSITE" id="PS50011">
    <property type="entry name" value="PROTEIN_KINASE_DOM"/>
    <property type="match status" value="1"/>
</dbReference>
<reference evidence="2" key="1">
    <citation type="journal article" date="2020" name="Nature">
        <title>Giant virus diversity and host interactions through global metagenomics.</title>
        <authorList>
            <person name="Schulz F."/>
            <person name="Roux S."/>
            <person name="Paez-Espino D."/>
            <person name="Jungbluth S."/>
            <person name="Walsh D.A."/>
            <person name="Denef V.J."/>
            <person name="McMahon K.D."/>
            <person name="Konstantinidis K.T."/>
            <person name="Eloe-Fadrosh E.A."/>
            <person name="Kyrpides N.C."/>
            <person name="Woyke T."/>
        </authorList>
    </citation>
    <scope>NUCLEOTIDE SEQUENCE</scope>
    <source>
        <strain evidence="2">GVMAG-M-3300024302-11</strain>
    </source>
</reference>
<dbReference type="GO" id="GO:0004672">
    <property type="term" value="F:protein kinase activity"/>
    <property type="evidence" value="ECO:0007669"/>
    <property type="project" value="InterPro"/>
</dbReference>
<dbReference type="AlphaFoldDB" id="A0A6C0IUW0"/>
<feature type="domain" description="Protein kinase" evidence="1">
    <location>
        <begin position="53"/>
        <end position="326"/>
    </location>
</feature>
<protein>
    <recommendedName>
        <fullName evidence="1">Protein kinase domain-containing protein</fullName>
    </recommendedName>
</protein>